<evidence type="ECO:0000256" key="5">
    <source>
        <dbReference type="SAM" id="Phobius"/>
    </source>
</evidence>
<keyword evidence="5" id="KW-0812">Transmembrane</keyword>
<dbReference type="Pfam" id="PF00595">
    <property type="entry name" value="PDZ"/>
    <property type="match status" value="1"/>
</dbReference>
<keyword evidence="2" id="KW-0645">Protease</keyword>
<keyword evidence="5" id="KW-0472">Membrane</keyword>
<evidence type="ECO:0000259" key="6">
    <source>
        <dbReference type="PROSITE" id="PS50106"/>
    </source>
</evidence>
<dbReference type="SUPFAM" id="SSF50156">
    <property type="entry name" value="PDZ domain-like"/>
    <property type="match status" value="1"/>
</dbReference>
<dbReference type="Gene3D" id="2.40.10.120">
    <property type="match status" value="1"/>
</dbReference>
<keyword evidence="3" id="KW-0378">Hydrolase</keyword>
<dbReference type="InterPro" id="IPR001940">
    <property type="entry name" value="Peptidase_S1C"/>
</dbReference>
<dbReference type="RefSeq" id="WP_186864971.1">
    <property type="nucleotide sequence ID" value="NZ_JACOPE010000001.1"/>
</dbReference>
<evidence type="ECO:0000256" key="3">
    <source>
        <dbReference type="ARBA" id="ARBA00022801"/>
    </source>
</evidence>
<keyword evidence="8" id="KW-1185">Reference proteome</keyword>
<organism evidence="7 8">
    <name type="scientific">Ruminococcus hominis</name>
    <dbReference type="NCBI Taxonomy" id="2763065"/>
    <lineage>
        <taxon>Bacteria</taxon>
        <taxon>Bacillati</taxon>
        <taxon>Bacillota</taxon>
        <taxon>Clostridia</taxon>
        <taxon>Eubacteriales</taxon>
        <taxon>Oscillospiraceae</taxon>
        <taxon>Ruminococcus</taxon>
    </lineage>
</organism>
<dbReference type="PROSITE" id="PS50106">
    <property type="entry name" value="PDZ"/>
    <property type="match status" value="1"/>
</dbReference>
<protein>
    <submittedName>
        <fullName evidence="7">Trypsin-like peptidase domain-containing protein</fullName>
    </submittedName>
</protein>
<feature type="transmembrane region" description="Helical" evidence="5">
    <location>
        <begin position="36"/>
        <end position="60"/>
    </location>
</feature>
<evidence type="ECO:0000313" key="7">
    <source>
        <dbReference type="EMBL" id="MBC5683447.1"/>
    </source>
</evidence>
<evidence type="ECO:0000256" key="4">
    <source>
        <dbReference type="SAM" id="MobiDB-lite"/>
    </source>
</evidence>
<feature type="compositionally biased region" description="Low complexity" evidence="4">
    <location>
        <begin position="1"/>
        <end position="19"/>
    </location>
</feature>
<dbReference type="Pfam" id="PF13365">
    <property type="entry name" value="Trypsin_2"/>
    <property type="match status" value="1"/>
</dbReference>
<dbReference type="InterPro" id="IPR001478">
    <property type="entry name" value="PDZ"/>
</dbReference>
<comment type="caution">
    <text evidence="7">The sequence shown here is derived from an EMBL/GenBank/DDBJ whole genome shotgun (WGS) entry which is preliminary data.</text>
</comment>
<dbReference type="EMBL" id="JACOPE010000001">
    <property type="protein sequence ID" value="MBC5683447.1"/>
    <property type="molecule type" value="Genomic_DNA"/>
</dbReference>
<name>A0ABR7G7N3_9FIRM</name>
<accession>A0ABR7G7N3</accession>
<dbReference type="SMART" id="SM00228">
    <property type="entry name" value="PDZ"/>
    <property type="match status" value="1"/>
</dbReference>
<feature type="region of interest" description="Disordered" evidence="4">
    <location>
        <begin position="1"/>
        <end position="28"/>
    </location>
</feature>
<evidence type="ECO:0000313" key="8">
    <source>
        <dbReference type="Proteomes" id="UP000631576"/>
    </source>
</evidence>
<proteinExistence type="inferred from homology"/>
<reference evidence="7 8" key="1">
    <citation type="submission" date="2020-08" db="EMBL/GenBank/DDBJ databases">
        <title>Genome public.</title>
        <authorList>
            <person name="Liu C."/>
            <person name="Sun Q."/>
        </authorList>
    </citation>
    <scope>NUCLEOTIDE SEQUENCE [LARGE SCALE GENOMIC DNA]</scope>
    <source>
        <strain evidence="7 8">NSJ-13</strain>
    </source>
</reference>
<evidence type="ECO:0000256" key="1">
    <source>
        <dbReference type="ARBA" id="ARBA00010541"/>
    </source>
</evidence>
<dbReference type="Proteomes" id="UP000631576">
    <property type="component" value="Unassembled WGS sequence"/>
</dbReference>
<dbReference type="PANTHER" id="PTHR22939:SF129">
    <property type="entry name" value="SERINE PROTEASE HTRA2, MITOCHONDRIAL"/>
    <property type="match status" value="1"/>
</dbReference>
<dbReference type="PRINTS" id="PR00834">
    <property type="entry name" value="PROTEASES2C"/>
</dbReference>
<keyword evidence="5" id="KW-1133">Transmembrane helix</keyword>
<comment type="similarity">
    <text evidence="1">Belongs to the peptidase S1C family.</text>
</comment>
<sequence>MENQYNYYNPDDNQFQNNYSQGEPNHQKNPKKITKVIAVIGLAIIFGIVSSGVFLSTSYIGTNILGLNKNSNSDVKATTTAVTKSSSVVTSDVSSIVNDVMPSVVAITNMSVQEVQNFWGQTSQYQSESCGTGIIIAKTDNELLMVTNNHVIADNESLTVTFDDDTSVDADVKGTDSEHDLAVIAVPLDQISSKTMEKIAVATLGDSTALQVGEPAIAIGNAMGYGQSVTTGVISAVNRESTTTDEQTGETEETGVKLIQTDAAINPGNSGGPLVNANGEVIGINSSKLASTTVEGMGYAIPISDVSDIIDNLMNQETKHKVSEEKKGYLGVKGYDVTEESAEKYNMPTGVYVAEIVKGGGAEEAGITKGNVITALNGTTVNSMEELEKELGYYESGKTVSVTIQVPENNGEWTEKTVDVKLGKSSK</sequence>
<dbReference type="InterPro" id="IPR036034">
    <property type="entry name" value="PDZ_sf"/>
</dbReference>
<gene>
    <name evidence="7" type="ORF">H8S40_07680</name>
</gene>
<dbReference type="InterPro" id="IPR009003">
    <property type="entry name" value="Peptidase_S1_PA"/>
</dbReference>
<dbReference type="Gene3D" id="2.30.42.10">
    <property type="match status" value="1"/>
</dbReference>
<evidence type="ECO:0000256" key="2">
    <source>
        <dbReference type="ARBA" id="ARBA00022670"/>
    </source>
</evidence>
<dbReference type="PANTHER" id="PTHR22939">
    <property type="entry name" value="SERINE PROTEASE FAMILY S1C HTRA-RELATED"/>
    <property type="match status" value="1"/>
</dbReference>
<feature type="domain" description="PDZ" evidence="6">
    <location>
        <begin position="319"/>
        <end position="408"/>
    </location>
</feature>
<dbReference type="SUPFAM" id="SSF50494">
    <property type="entry name" value="Trypsin-like serine proteases"/>
    <property type="match status" value="1"/>
</dbReference>